<feature type="transmembrane region" description="Helical" evidence="1">
    <location>
        <begin position="167"/>
        <end position="186"/>
    </location>
</feature>
<evidence type="ECO:0008006" key="4">
    <source>
        <dbReference type="Google" id="ProtNLM"/>
    </source>
</evidence>
<keyword evidence="1" id="KW-1133">Transmembrane helix</keyword>
<feature type="transmembrane region" description="Helical" evidence="1">
    <location>
        <begin position="136"/>
        <end position="155"/>
    </location>
</feature>
<sequence length="722" mass="83836">MKKLITIKKYLPHILLLVIILFNFFLYRGEFKVLSDPNDNTFHSALIDEAKQIWGQVFRGKLSPAYLLDSWNERWAEGFSLSYYYSHLPEAAISLLSFIIPFPTFKLFVIIRTILLILLPISFFLGARILGFSPGFGLIFAFFSQAIFTDGLYGLDSPSFLWRGWGLFSQLLAVSVLPIAFAYGISFLKDKKNLGKAILFNFLLAQSHFGMFYLLLFAYPVFWMFNLEKWKETGKRILVFLFLLIISLSYFIFPFFLTSQYRNFSLWDPIWKFNSWGLNQIIIWLANGDLFDFNRFPFLTIFVIGGVLWGLVSGNKFHRYLVTIFGLYFILFLGRDILGPLVNLIPGMSEYHLHRVIVMVQFVGLLLASGWLFNLLKLLTKRKNLILIALVIGLGFYSIYLIEKPIINYVKDNDVWITRSNLDYQKNINDYQVITNKLKELPPARVYAGRPGNWGRNFKIGDTQIYMALSSDGFPIIGFLPQSWSPNSDAEQFFDEENPKHYDLYNVGYLVLPTDKKPPQFVELIIKKGRFSLYEVKSEGWFTLGKSSLEVMTEKTNLVNIVHLWFYSPMFENKNYPVIALNDEKFTFVNQTIKMYGQNSFNENIPIWRENPMFGNQEKFEQKLVNKIEKYLPQSYGVIFRIDGKCNNCVVVLKQTFHPNWEIAVNGKKQKTFPVFPFFIGVQLNGPGDYQITASYKPSGLKVFLLILSILVFIVVWLNKKS</sequence>
<feature type="transmembrane region" description="Helical" evidence="1">
    <location>
        <begin position="237"/>
        <end position="257"/>
    </location>
</feature>
<accession>A0A0G0G4L8</accession>
<dbReference type="EMBL" id="LBSV01000004">
    <property type="protein sequence ID" value="KKQ26068.1"/>
    <property type="molecule type" value="Genomic_DNA"/>
</dbReference>
<gene>
    <name evidence="2" type="ORF">US40_C0004G0103</name>
</gene>
<keyword evidence="1" id="KW-0472">Membrane</keyword>
<feature type="transmembrane region" description="Helical" evidence="1">
    <location>
        <begin position="353"/>
        <end position="373"/>
    </location>
</feature>
<feature type="transmembrane region" description="Helical" evidence="1">
    <location>
        <begin position="385"/>
        <end position="402"/>
    </location>
</feature>
<evidence type="ECO:0000313" key="2">
    <source>
        <dbReference type="EMBL" id="KKQ26068.1"/>
    </source>
</evidence>
<feature type="transmembrane region" description="Helical" evidence="1">
    <location>
        <begin position="320"/>
        <end position="341"/>
    </location>
</feature>
<dbReference type="AlphaFoldDB" id="A0A0G0G4L8"/>
<evidence type="ECO:0000256" key="1">
    <source>
        <dbReference type="SAM" id="Phobius"/>
    </source>
</evidence>
<name>A0A0G0G4L8_9BACT</name>
<protein>
    <recommendedName>
        <fullName evidence="4">Membrane protein 6-pyruvoyl-tetrahydropterin synthase-related domain-containing protein</fullName>
    </recommendedName>
</protein>
<proteinExistence type="predicted"/>
<feature type="transmembrane region" description="Helical" evidence="1">
    <location>
        <begin position="198"/>
        <end position="225"/>
    </location>
</feature>
<feature type="transmembrane region" description="Helical" evidence="1">
    <location>
        <begin position="700"/>
        <end position="718"/>
    </location>
</feature>
<feature type="transmembrane region" description="Helical" evidence="1">
    <location>
        <begin position="109"/>
        <end position="130"/>
    </location>
</feature>
<dbReference type="Proteomes" id="UP000034917">
    <property type="component" value="Unassembled WGS sequence"/>
</dbReference>
<evidence type="ECO:0000313" key="3">
    <source>
        <dbReference type="Proteomes" id="UP000034917"/>
    </source>
</evidence>
<feature type="transmembrane region" description="Helical" evidence="1">
    <location>
        <begin position="296"/>
        <end position="313"/>
    </location>
</feature>
<keyword evidence="1" id="KW-0812">Transmembrane</keyword>
<dbReference type="PATRIC" id="fig|1618486.3.peg.464"/>
<comment type="caution">
    <text evidence="2">The sequence shown here is derived from an EMBL/GenBank/DDBJ whole genome shotgun (WGS) entry which is preliminary data.</text>
</comment>
<organism evidence="2 3">
    <name type="scientific">Candidatus Roizmanbacteria bacterium GW2011_GWC2_37_13</name>
    <dbReference type="NCBI Taxonomy" id="1618486"/>
    <lineage>
        <taxon>Bacteria</taxon>
        <taxon>Candidatus Roizmaniibacteriota</taxon>
    </lineage>
</organism>
<feature type="transmembrane region" description="Helical" evidence="1">
    <location>
        <begin position="10"/>
        <end position="27"/>
    </location>
</feature>
<reference evidence="2 3" key="1">
    <citation type="journal article" date="2015" name="Nature">
        <title>rRNA introns, odd ribosomes, and small enigmatic genomes across a large radiation of phyla.</title>
        <authorList>
            <person name="Brown C.T."/>
            <person name="Hug L.A."/>
            <person name="Thomas B.C."/>
            <person name="Sharon I."/>
            <person name="Castelle C.J."/>
            <person name="Singh A."/>
            <person name="Wilkins M.J."/>
            <person name="Williams K.H."/>
            <person name="Banfield J.F."/>
        </authorList>
    </citation>
    <scope>NUCLEOTIDE SEQUENCE [LARGE SCALE GENOMIC DNA]</scope>
</reference>